<gene>
    <name evidence="1" type="ORF">HER15_11115</name>
</gene>
<dbReference type="RefSeq" id="WP_253679458.1">
    <property type="nucleotide sequence ID" value="NZ_CP050861.1"/>
</dbReference>
<protein>
    <recommendedName>
        <fullName evidence="3">Lipoprotein</fullName>
    </recommendedName>
</protein>
<reference evidence="1" key="1">
    <citation type="submission" date="2020-04" db="EMBL/GenBank/DDBJ databases">
        <title>Tenacibaculum mesophilum bac2.</title>
        <authorList>
            <person name="Li M."/>
        </authorList>
    </citation>
    <scope>NUCLEOTIDE SEQUENCE</scope>
    <source>
        <strain evidence="1">Bac2</strain>
    </source>
</reference>
<dbReference type="PROSITE" id="PS51257">
    <property type="entry name" value="PROKAR_LIPOPROTEIN"/>
    <property type="match status" value="1"/>
</dbReference>
<organism evidence="1 2">
    <name type="scientific">Tenacibaculum mesophilum</name>
    <dbReference type="NCBI Taxonomy" id="104268"/>
    <lineage>
        <taxon>Bacteria</taxon>
        <taxon>Pseudomonadati</taxon>
        <taxon>Bacteroidota</taxon>
        <taxon>Flavobacteriia</taxon>
        <taxon>Flavobacteriales</taxon>
        <taxon>Flavobacteriaceae</taxon>
        <taxon>Tenacibaculum</taxon>
    </lineage>
</organism>
<name>A0AAE9SIY7_9FLAO</name>
<evidence type="ECO:0000313" key="2">
    <source>
        <dbReference type="Proteomes" id="UP001056837"/>
    </source>
</evidence>
<dbReference type="Proteomes" id="UP001056837">
    <property type="component" value="Chromosome"/>
</dbReference>
<accession>A0AAE9SIY7</accession>
<dbReference type="EMBL" id="CP050861">
    <property type="protein sequence ID" value="UTD15991.1"/>
    <property type="molecule type" value="Genomic_DNA"/>
</dbReference>
<evidence type="ECO:0000313" key="1">
    <source>
        <dbReference type="EMBL" id="UTD15991.1"/>
    </source>
</evidence>
<dbReference type="AlphaFoldDB" id="A0AAE9SIY7"/>
<proteinExistence type="predicted"/>
<sequence>MIFQKSYSYIYILLFFLFACKSTSSLGQKKDNKYYTVFSELKEDNSYLNELFKELKDDFNLCEVTESQKEIYKKYPKVFLEELARSFENTSFLKVKSLKTLSVLSLKEKQEYNDLCISIEEWDFDKISDAHTVFNNLKKYREKEIKFNTINWIWVTYDNRIYRISSDNHSVTNEEMVRVKKSLTSLLKKKGNVKDFAFYE</sequence>
<evidence type="ECO:0008006" key="3">
    <source>
        <dbReference type="Google" id="ProtNLM"/>
    </source>
</evidence>